<accession>A0A494GA66</accession>
<dbReference type="PaxDb" id="4081-Solyc00g227960.1.1"/>
<feature type="domain" description="Sulfotransferase" evidence="4">
    <location>
        <begin position="210"/>
        <end position="300"/>
    </location>
</feature>
<evidence type="ECO:0000256" key="1">
    <source>
        <dbReference type="ARBA" id="ARBA00005771"/>
    </source>
</evidence>
<evidence type="ECO:0000313" key="6">
    <source>
        <dbReference type="Proteomes" id="UP000004994"/>
    </source>
</evidence>
<proteinExistence type="inferred from homology"/>
<dbReference type="EnsemblPlants" id="Solyc00g227960.1.1">
    <property type="protein sequence ID" value="Solyc00g227960.1.1"/>
    <property type="gene ID" value="Solyc00g227960.1"/>
</dbReference>
<name>A0A494GA66_SOLLC</name>
<protein>
    <recommendedName>
        <fullName evidence="3">Sulfotransferase</fullName>
        <ecNumber evidence="3">2.8.2.-</ecNumber>
    </recommendedName>
</protein>
<evidence type="ECO:0000256" key="2">
    <source>
        <dbReference type="ARBA" id="ARBA00022679"/>
    </source>
</evidence>
<keyword evidence="6" id="KW-1185">Reference proteome</keyword>
<organism evidence="5">
    <name type="scientific">Solanum lycopersicum</name>
    <name type="common">Tomato</name>
    <name type="synonym">Lycopersicon esculentum</name>
    <dbReference type="NCBI Taxonomy" id="4081"/>
    <lineage>
        <taxon>Eukaryota</taxon>
        <taxon>Viridiplantae</taxon>
        <taxon>Streptophyta</taxon>
        <taxon>Embryophyta</taxon>
        <taxon>Tracheophyta</taxon>
        <taxon>Spermatophyta</taxon>
        <taxon>Magnoliopsida</taxon>
        <taxon>eudicotyledons</taxon>
        <taxon>Gunneridae</taxon>
        <taxon>Pentapetalae</taxon>
        <taxon>asterids</taxon>
        <taxon>lamiids</taxon>
        <taxon>Solanales</taxon>
        <taxon>Solanaceae</taxon>
        <taxon>Solanoideae</taxon>
        <taxon>Solaneae</taxon>
        <taxon>Solanum</taxon>
        <taxon>Solanum subgen. Lycopersicon</taxon>
    </lineage>
</organism>
<dbReference type="Gene3D" id="3.40.50.300">
    <property type="entry name" value="P-loop containing nucleotide triphosphate hydrolases"/>
    <property type="match status" value="1"/>
</dbReference>
<dbReference type="InterPro" id="IPR027417">
    <property type="entry name" value="P-loop_NTPase"/>
</dbReference>
<dbReference type="GO" id="GO:0008146">
    <property type="term" value="F:sulfotransferase activity"/>
    <property type="evidence" value="ECO:0000318"/>
    <property type="project" value="GO_Central"/>
</dbReference>
<dbReference type="InParanoid" id="A0A494GA66"/>
<evidence type="ECO:0000256" key="3">
    <source>
        <dbReference type="RuleBase" id="RU361155"/>
    </source>
</evidence>
<evidence type="ECO:0000259" key="4">
    <source>
        <dbReference type="Pfam" id="PF00685"/>
    </source>
</evidence>
<dbReference type="AlphaFoldDB" id="A0A494GA66"/>
<evidence type="ECO:0000313" key="5">
    <source>
        <dbReference type="EnsemblPlants" id="Solyc00g227960.1.1"/>
    </source>
</evidence>
<reference evidence="5" key="2">
    <citation type="submission" date="2019-04" db="UniProtKB">
        <authorList>
            <consortium name="EnsemblPlants"/>
        </authorList>
    </citation>
    <scope>IDENTIFICATION</scope>
    <source>
        <strain evidence="5">cv. Heinz 1706</strain>
    </source>
</reference>
<keyword evidence="2 3" id="KW-0808">Transferase</keyword>
<comment type="similarity">
    <text evidence="1 3">Belongs to the sulfotransferase 1 family.</text>
</comment>
<dbReference type="FunCoup" id="A0A494GA66">
    <property type="interactions" value="55"/>
</dbReference>
<dbReference type="EC" id="2.8.2.-" evidence="3"/>
<dbReference type="Gramene" id="Solyc00g227960.1.1">
    <property type="protein sequence ID" value="Solyc00g227960.1.1"/>
    <property type="gene ID" value="Solyc00g227960.1"/>
</dbReference>
<dbReference type="PANTHER" id="PTHR11783">
    <property type="entry name" value="SULFOTRANSFERASE SULT"/>
    <property type="match status" value="1"/>
</dbReference>
<sequence>MTTSSPKYLQEDNLSEECKKLLSILPKDKGCIGSYIYNYQGFWTPPRFFQGVIAFQQQFQAEDSDIILVTTPKSGTTWLKSLLFALVNRVKHPIFEPNHPLLVINPHVLVPFLEHELYIDGRVPDFSTFTSPKLLATHVPFASLPKSVQHSKTKLVYLCRNPRDTFISMWHFTNNLLLHHNDTNSIEEMFDLFCEGVSLYGPFWNHVLKPKVQLKRLAEFLECPISPEEENSGVVDEILKMCSFENLRNLEVNTNGKFSTKEAYNLFFRKGEIGDWKNYFTTKMSDKLNHTIEEKFQGSGLKFSYV</sequence>
<reference evidence="5" key="1">
    <citation type="journal article" date="2012" name="Nature">
        <title>The tomato genome sequence provides insights into fleshy fruit evolution.</title>
        <authorList>
            <consortium name="Tomato Genome Consortium"/>
        </authorList>
    </citation>
    <scope>NUCLEOTIDE SEQUENCE [LARGE SCALE GENOMIC DNA]</scope>
    <source>
        <strain evidence="5">cv. Heinz 1706</strain>
    </source>
</reference>
<dbReference type="InterPro" id="IPR000863">
    <property type="entry name" value="Sulfotransferase_dom"/>
</dbReference>
<dbReference type="GO" id="GO:0005737">
    <property type="term" value="C:cytoplasm"/>
    <property type="evidence" value="ECO:0000318"/>
    <property type="project" value="GO_Central"/>
</dbReference>
<dbReference type="Proteomes" id="UP000004994">
    <property type="component" value="Unassembled WGS sequence"/>
</dbReference>
<dbReference type="OMA" id="FEGSWHT"/>
<dbReference type="GO" id="GO:0051923">
    <property type="term" value="P:sulfation"/>
    <property type="evidence" value="ECO:0000318"/>
    <property type="project" value="GO_Central"/>
</dbReference>
<dbReference type="Pfam" id="PF00685">
    <property type="entry name" value="Sulfotransfer_1"/>
    <property type="match status" value="2"/>
</dbReference>
<feature type="domain" description="Sulfotransferase" evidence="4">
    <location>
        <begin position="63"/>
        <end position="208"/>
    </location>
</feature>
<dbReference type="SUPFAM" id="SSF52540">
    <property type="entry name" value="P-loop containing nucleoside triphosphate hydrolases"/>
    <property type="match status" value="1"/>
</dbReference>